<evidence type="ECO:0000259" key="10">
    <source>
        <dbReference type="SMART" id="SM00717"/>
    </source>
</evidence>
<dbReference type="Gene3D" id="1.10.10.60">
    <property type="entry name" value="Homeodomain-like"/>
    <property type="match status" value="1"/>
</dbReference>
<dbReference type="InterPro" id="IPR001005">
    <property type="entry name" value="SANT/Myb"/>
</dbReference>
<keyword evidence="2" id="KW-0808">Transferase</keyword>
<keyword evidence="7" id="KW-0175">Coiled coil</keyword>
<dbReference type="GO" id="GO:0005634">
    <property type="term" value="C:nucleus"/>
    <property type="evidence" value="ECO:0007669"/>
    <property type="project" value="TreeGrafter"/>
</dbReference>
<gene>
    <name evidence="11" type="ORF">CAOG_002207</name>
</gene>
<evidence type="ECO:0000256" key="5">
    <source>
        <dbReference type="ARBA" id="ARBA00022840"/>
    </source>
</evidence>
<feature type="region of interest" description="Disordered" evidence="8">
    <location>
        <begin position="628"/>
        <end position="660"/>
    </location>
</feature>
<dbReference type="PANTHER" id="PTHR22974">
    <property type="entry name" value="MIXED LINEAGE PROTEIN KINASE"/>
    <property type="match status" value="1"/>
</dbReference>
<dbReference type="InterPro" id="IPR008271">
    <property type="entry name" value="Ser/Thr_kinase_AS"/>
</dbReference>
<protein>
    <submittedName>
        <fullName evidence="11">TLK protein kinase</fullName>
    </submittedName>
</protein>
<feature type="domain" description="Protein kinase" evidence="9">
    <location>
        <begin position="770"/>
        <end position="1048"/>
    </location>
</feature>
<dbReference type="FunFam" id="1.10.510.10:FF:000698">
    <property type="entry name" value="Serine/threonine-protein kinase tousled-like 1"/>
    <property type="match status" value="1"/>
</dbReference>
<evidence type="ECO:0000256" key="8">
    <source>
        <dbReference type="SAM" id="MobiDB-lite"/>
    </source>
</evidence>
<dbReference type="Gene3D" id="1.10.510.10">
    <property type="entry name" value="Transferase(Phosphotransferase) domain 1"/>
    <property type="match status" value="1"/>
</dbReference>
<dbReference type="PROSITE" id="PS00107">
    <property type="entry name" value="PROTEIN_KINASE_ATP"/>
    <property type="match status" value="1"/>
</dbReference>
<dbReference type="AlphaFoldDB" id="A0A0D2WLV8"/>
<feature type="coiled-coil region" evidence="7">
    <location>
        <begin position="513"/>
        <end position="543"/>
    </location>
</feature>
<accession>A0A0D2WLV8</accession>
<feature type="domain" description="Myb-like" evidence="10">
    <location>
        <begin position="252"/>
        <end position="302"/>
    </location>
</feature>
<feature type="region of interest" description="Disordered" evidence="8">
    <location>
        <begin position="289"/>
        <end position="319"/>
    </location>
</feature>
<evidence type="ECO:0000313" key="12">
    <source>
        <dbReference type="Proteomes" id="UP000008743"/>
    </source>
</evidence>
<dbReference type="InterPro" id="IPR011009">
    <property type="entry name" value="Kinase-like_dom_sf"/>
</dbReference>
<evidence type="ECO:0000256" key="2">
    <source>
        <dbReference type="ARBA" id="ARBA00022679"/>
    </source>
</evidence>
<evidence type="ECO:0000256" key="1">
    <source>
        <dbReference type="ARBA" id="ARBA00022527"/>
    </source>
</evidence>
<dbReference type="SMART" id="SM00717">
    <property type="entry name" value="SANT"/>
    <property type="match status" value="1"/>
</dbReference>
<evidence type="ECO:0000256" key="3">
    <source>
        <dbReference type="ARBA" id="ARBA00022741"/>
    </source>
</evidence>
<dbReference type="PANTHER" id="PTHR22974:SF23">
    <property type="entry name" value="TOUSLED-LIKE KINASE, ISOFORM G"/>
    <property type="match status" value="1"/>
</dbReference>
<dbReference type="InterPro" id="IPR000719">
    <property type="entry name" value="Prot_kinase_dom"/>
</dbReference>
<dbReference type="Proteomes" id="UP000008743">
    <property type="component" value="Unassembled WGS sequence"/>
</dbReference>
<organism evidence="11 12">
    <name type="scientific">Capsaspora owczarzaki (strain ATCC 30864)</name>
    <dbReference type="NCBI Taxonomy" id="595528"/>
    <lineage>
        <taxon>Eukaryota</taxon>
        <taxon>Filasterea</taxon>
        <taxon>Capsaspora</taxon>
    </lineage>
</organism>
<dbReference type="GO" id="GO:0007059">
    <property type="term" value="P:chromosome segregation"/>
    <property type="evidence" value="ECO:0007669"/>
    <property type="project" value="TreeGrafter"/>
</dbReference>
<dbReference type="STRING" id="595528.A0A0D2WLV8"/>
<dbReference type="OrthoDB" id="346907at2759"/>
<feature type="binding site" evidence="6">
    <location>
        <position position="799"/>
    </location>
    <ligand>
        <name>ATP</name>
        <dbReference type="ChEBI" id="CHEBI:30616"/>
    </ligand>
</feature>
<reference evidence="12" key="1">
    <citation type="submission" date="2011-02" db="EMBL/GenBank/DDBJ databases">
        <title>The Genome Sequence of Capsaspora owczarzaki ATCC 30864.</title>
        <authorList>
            <person name="Russ C."/>
            <person name="Cuomo C."/>
            <person name="Burger G."/>
            <person name="Gray M.W."/>
            <person name="Holland P.W.H."/>
            <person name="King N."/>
            <person name="Lang F.B.F."/>
            <person name="Roger A.J."/>
            <person name="Ruiz-Trillo I."/>
            <person name="Young S.K."/>
            <person name="Zeng Q."/>
            <person name="Gargeya S."/>
            <person name="Alvarado L."/>
            <person name="Berlin A."/>
            <person name="Chapman S.B."/>
            <person name="Chen Z."/>
            <person name="Freedman E."/>
            <person name="Gellesch M."/>
            <person name="Goldberg J."/>
            <person name="Griggs A."/>
            <person name="Gujja S."/>
            <person name="Heilman E."/>
            <person name="Heiman D."/>
            <person name="Howarth C."/>
            <person name="Mehta T."/>
            <person name="Neiman D."/>
            <person name="Pearson M."/>
            <person name="Roberts A."/>
            <person name="Saif S."/>
            <person name="Shea T."/>
            <person name="Shenoy N."/>
            <person name="Sisk P."/>
            <person name="Stolte C."/>
            <person name="Sykes S."/>
            <person name="White J."/>
            <person name="Yandava C."/>
            <person name="Haas B."/>
            <person name="Nusbaum C."/>
            <person name="Birren B."/>
        </authorList>
    </citation>
    <scope>NUCLEOTIDE SEQUENCE</scope>
    <source>
        <strain evidence="12">ATCC 30864</strain>
    </source>
</reference>
<feature type="region of interest" description="Disordered" evidence="8">
    <location>
        <begin position="439"/>
        <end position="461"/>
    </location>
</feature>
<evidence type="ECO:0000256" key="4">
    <source>
        <dbReference type="ARBA" id="ARBA00022777"/>
    </source>
</evidence>
<dbReference type="InterPro" id="IPR017441">
    <property type="entry name" value="Protein_kinase_ATP_BS"/>
</dbReference>
<keyword evidence="12" id="KW-1185">Reference proteome</keyword>
<evidence type="ECO:0000313" key="11">
    <source>
        <dbReference type="EMBL" id="KJE90998.1"/>
    </source>
</evidence>
<evidence type="ECO:0000259" key="9">
    <source>
        <dbReference type="SMART" id="SM00220"/>
    </source>
</evidence>
<proteinExistence type="predicted"/>
<keyword evidence="5 6" id="KW-0067">ATP-binding</keyword>
<feature type="region of interest" description="Disordered" evidence="8">
    <location>
        <begin position="357"/>
        <end position="381"/>
    </location>
</feature>
<dbReference type="GO" id="GO:0035556">
    <property type="term" value="P:intracellular signal transduction"/>
    <property type="evidence" value="ECO:0007669"/>
    <property type="project" value="TreeGrafter"/>
</dbReference>
<feature type="region of interest" description="Disordered" evidence="8">
    <location>
        <begin position="673"/>
        <end position="704"/>
    </location>
</feature>
<dbReference type="GO" id="GO:0005524">
    <property type="term" value="F:ATP binding"/>
    <property type="evidence" value="ECO:0007669"/>
    <property type="project" value="UniProtKB-UniRule"/>
</dbReference>
<dbReference type="Pfam" id="PF00249">
    <property type="entry name" value="Myb_DNA-binding"/>
    <property type="match status" value="1"/>
</dbReference>
<feature type="compositionally biased region" description="Polar residues" evidence="8">
    <location>
        <begin position="357"/>
        <end position="369"/>
    </location>
</feature>
<dbReference type="CDD" id="cd13990">
    <property type="entry name" value="STKc_TLK"/>
    <property type="match status" value="1"/>
</dbReference>
<dbReference type="GO" id="GO:0004674">
    <property type="term" value="F:protein serine/threonine kinase activity"/>
    <property type="evidence" value="ECO:0007669"/>
    <property type="project" value="UniProtKB-KW"/>
</dbReference>
<sequence length="1056" mass="114509">MDGLQIDPHKRHLLEVGGNVLLESEETCFDVVDSAQRWLRTQTRSRSEGGPSLVRMMNGRSASSGLLASTQPAAQESLFGGGLSQQATLGTVPMQIADKEVSTNSSPIKQITAVAAVSAASAQPQSTSRGLPQDVAATAQAAHDPHERALHQQQLATLGSDQPVLASAQQAINANSNSPFFASERSNMSLISVSSVSSNLASDSLSGGEVDTHMANPLGLRSIRADDSRSNDVGLARFPRPDSPGTRSTPASKRKFSTAEDDKIKDGVDRFGEDFDKIRAAYPELDRTSEQLKARYHRSKKRAASEDGLPVPASPLPHGASASAAVAAAAVAAVAAAAAAAVAQRPRPITHFFASASKSTVQTSPSKSSDPAGMHLASATRAPQVVSQASLVVEPMQTESPLTNPMIGAAPIPAPTRFLEPGPSSIVAAASAAAAAAAASPKKATPSPRTPPNAAVSRSIRPDIMQSVPRLSMALQTELSGGDLDRQSEAAQTALKTAHELARTQSEDAQRLTVALRDSNERLRAAVAQAEEATQLAQALKDSEERLRLSMAQADRFMAFIPQLLTAQCVEEKRAAREKCVLDSHRIVSFVMKRRGAEFVEAWQEGVAFDEHRAKMQAIVTQREELDRQRKALTKRKPATPKAAKGGKKDDDSSMDTTADGVFAKPALPAGTVSKAGSAASGTSAQSATSSNNQSLSASSSSDEMSAMELYELDEIIKMRQLMLKKEETVLLEQLEELERDRNLHIRELKRIRDEDGSRFNNNPTLNGRYLLLTLLGKGGFSEVYKAFDLKQCMHVACKIHQVNSAWNEQKKANFVKHACRELKIHESLDHPRIVKLYDVFEIDANSFCTVLEFVGGNDLDFHLKQNKMLPEREARLVLVQLFSALKYLAELKSPVIHYDLKPGNLLLMNGEVKVTDFGLSKIMELDQTNGEASEGMELTSQGAGTYWYLPPECFQMDPKAPPKISSKVDVWSAGVIFYQCLYGVKPFGHNQTQQAILQNGTILNARQVDFPAKPAVSQEAKDFLRRCLMYSKEQRPDVLTLLRDPYLQMKKPPKD</sequence>
<keyword evidence="4 11" id="KW-0418">Kinase</keyword>
<keyword evidence="1" id="KW-0723">Serine/threonine-protein kinase</keyword>
<dbReference type="InParanoid" id="A0A0D2WLV8"/>
<dbReference type="Pfam" id="PF00069">
    <property type="entry name" value="Pkinase"/>
    <property type="match status" value="1"/>
</dbReference>
<dbReference type="eggNOG" id="KOG1151">
    <property type="taxonomic scope" value="Eukaryota"/>
</dbReference>
<evidence type="ECO:0000256" key="6">
    <source>
        <dbReference type="PROSITE-ProRule" id="PRU10141"/>
    </source>
</evidence>
<dbReference type="EMBL" id="KE346362">
    <property type="protein sequence ID" value="KJE90998.1"/>
    <property type="molecule type" value="Genomic_DNA"/>
</dbReference>
<dbReference type="PhylomeDB" id="A0A0D2WLV8"/>
<evidence type="ECO:0000256" key="7">
    <source>
        <dbReference type="SAM" id="Coils"/>
    </source>
</evidence>
<feature type="compositionally biased region" description="Low complexity" evidence="8">
    <location>
        <begin position="676"/>
        <end position="704"/>
    </location>
</feature>
<dbReference type="SUPFAM" id="SSF56112">
    <property type="entry name" value="Protein kinase-like (PK-like)"/>
    <property type="match status" value="1"/>
</dbReference>
<dbReference type="PROSITE" id="PS00108">
    <property type="entry name" value="PROTEIN_KINASE_ST"/>
    <property type="match status" value="1"/>
</dbReference>
<keyword evidence="3 6" id="KW-0547">Nucleotide-binding</keyword>
<name>A0A0D2WLV8_CAPO3</name>
<feature type="region of interest" description="Disordered" evidence="8">
    <location>
        <begin position="231"/>
        <end position="261"/>
    </location>
</feature>
<dbReference type="SMART" id="SM00220">
    <property type="entry name" value="S_TKc"/>
    <property type="match status" value="1"/>
</dbReference>